<evidence type="ECO:0000313" key="3">
    <source>
        <dbReference type="Proteomes" id="UP000538670"/>
    </source>
</evidence>
<accession>A0A7W6F1Q8</accession>
<sequence>MEDERLWSFEESLWTEGPDNYREKVDPEVVMVLPHPPFVLRGDAAIAAVADTPVWDRAELTERQVSRPQEGLIVIGYHVTASRDGESYKAHCTSTIRRLEHEVWRVVQHQQTPALAKPLAQD</sequence>
<dbReference type="Gene3D" id="3.10.450.50">
    <property type="match status" value="1"/>
</dbReference>
<evidence type="ECO:0000313" key="2">
    <source>
        <dbReference type="EMBL" id="MBB3877962.1"/>
    </source>
</evidence>
<proteinExistence type="predicted"/>
<evidence type="ECO:0000259" key="1">
    <source>
        <dbReference type="Pfam" id="PF14534"/>
    </source>
</evidence>
<protein>
    <recommendedName>
        <fullName evidence="1">DUF4440 domain-containing protein</fullName>
    </recommendedName>
</protein>
<dbReference type="SUPFAM" id="SSF54427">
    <property type="entry name" value="NTF2-like"/>
    <property type="match status" value="1"/>
</dbReference>
<name>A0A7W6F1Q8_9SPHN</name>
<feature type="domain" description="DUF4440" evidence="1">
    <location>
        <begin position="17"/>
        <end position="106"/>
    </location>
</feature>
<keyword evidence="3" id="KW-1185">Reference proteome</keyword>
<dbReference type="InterPro" id="IPR032710">
    <property type="entry name" value="NTF2-like_dom_sf"/>
</dbReference>
<dbReference type="InterPro" id="IPR027843">
    <property type="entry name" value="DUF4440"/>
</dbReference>
<dbReference type="Proteomes" id="UP000538670">
    <property type="component" value="Unassembled WGS sequence"/>
</dbReference>
<dbReference type="Pfam" id="PF14534">
    <property type="entry name" value="DUF4440"/>
    <property type="match status" value="1"/>
</dbReference>
<dbReference type="RefSeq" id="WP_183950192.1">
    <property type="nucleotide sequence ID" value="NZ_JACIDH010000001.1"/>
</dbReference>
<dbReference type="EMBL" id="JACIDH010000001">
    <property type="protein sequence ID" value="MBB3877962.1"/>
    <property type="molecule type" value="Genomic_DNA"/>
</dbReference>
<organism evidence="2 3">
    <name type="scientific">Sphingomonas pseudosanguinis</name>
    <dbReference type="NCBI Taxonomy" id="413712"/>
    <lineage>
        <taxon>Bacteria</taxon>
        <taxon>Pseudomonadati</taxon>
        <taxon>Pseudomonadota</taxon>
        <taxon>Alphaproteobacteria</taxon>
        <taxon>Sphingomonadales</taxon>
        <taxon>Sphingomonadaceae</taxon>
        <taxon>Sphingomonas</taxon>
    </lineage>
</organism>
<comment type="caution">
    <text evidence="2">The sequence shown here is derived from an EMBL/GenBank/DDBJ whole genome shotgun (WGS) entry which is preliminary data.</text>
</comment>
<gene>
    <name evidence="2" type="ORF">GGR48_000365</name>
</gene>
<reference evidence="2 3" key="1">
    <citation type="submission" date="2020-08" db="EMBL/GenBank/DDBJ databases">
        <title>Genomic Encyclopedia of Type Strains, Phase IV (KMG-IV): sequencing the most valuable type-strain genomes for metagenomic binning, comparative biology and taxonomic classification.</title>
        <authorList>
            <person name="Goeker M."/>
        </authorList>
    </citation>
    <scope>NUCLEOTIDE SEQUENCE [LARGE SCALE GENOMIC DNA]</scope>
    <source>
        <strain evidence="2 3">DSM 19512</strain>
    </source>
</reference>
<dbReference type="AlphaFoldDB" id="A0A7W6F1Q8"/>